<reference evidence="1" key="1">
    <citation type="submission" date="2020-05" db="EMBL/GenBank/DDBJ databases">
        <authorList>
            <person name="Chiriac C."/>
            <person name="Salcher M."/>
            <person name="Ghai R."/>
            <person name="Kavagutti S V."/>
        </authorList>
    </citation>
    <scope>NUCLEOTIDE SEQUENCE</scope>
</reference>
<proteinExistence type="predicted"/>
<name>A0A6J6BPV8_9ZZZZ</name>
<dbReference type="InterPro" id="IPR040807">
    <property type="entry name" value="DUF5522"/>
</dbReference>
<dbReference type="Pfam" id="PF17653">
    <property type="entry name" value="DUF5522"/>
    <property type="match status" value="1"/>
</dbReference>
<dbReference type="EMBL" id="CAEZSE010000158">
    <property type="protein sequence ID" value="CAB4540754.1"/>
    <property type="molecule type" value="Genomic_DNA"/>
</dbReference>
<organism evidence="1">
    <name type="scientific">freshwater metagenome</name>
    <dbReference type="NCBI Taxonomy" id="449393"/>
    <lineage>
        <taxon>unclassified sequences</taxon>
        <taxon>metagenomes</taxon>
        <taxon>ecological metagenomes</taxon>
    </lineage>
</organism>
<accession>A0A6J6BPV8</accession>
<gene>
    <name evidence="1" type="ORF">UFOPK1353_00911</name>
</gene>
<evidence type="ECO:0000313" key="1">
    <source>
        <dbReference type="EMBL" id="CAB4540754.1"/>
    </source>
</evidence>
<sequence length="80" mass="8733">MANENRITKLAGRALNEPNESRLSPDALGYEKIISAHEVAMARGSDGYTDPISSLFVITAATLKARGYCCTNNCRHCPYI</sequence>
<dbReference type="AlphaFoldDB" id="A0A6J6BPV8"/>
<protein>
    <submittedName>
        <fullName evidence="1">Unannotated protein</fullName>
    </submittedName>
</protein>